<evidence type="ECO:0000313" key="3">
    <source>
        <dbReference type="Proteomes" id="UP000274756"/>
    </source>
</evidence>
<accession>A0A158Q2L7</accession>
<sequence>MLSCHITFPLHLHIYTLSFKLYAHDFVFKPIYRMKFRAKLRKFFNIHCVFLSTTENLLKQQENDHSFIIIPFVCTTTRYVVTLKGWANTSNKIIMNGRTVISVRDYWIASIGDSFASGEGNPDIPAGLMNMVPAKWISDQCHRSSRSWAFKVFEKILNETHDDAIHFTYIPCTGASVDNGILISAKGDSQMDTVLRISKLRGSGPDLLLMSVGGNDIGYSEILSSLIWGKTTTLFETIDMRFFYASYQFDRLALTLKKIKPSQIVIPHYFDLTRNERGIIDADCAEMRQIRTENLILAEKKILQRINKLISKKAQLYCWTVVDEVAELFRSRGSVRDSLRLQGNSFGAFHPIEEAHQSIADLIWNKLKFQFHYNH</sequence>
<dbReference type="InterPro" id="IPR036514">
    <property type="entry name" value="SGNH_hydro_sf"/>
</dbReference>
<dbReference type="GO" id="GO:0006629">
    <property type="term" value="P:lipid metabolic process"/>
    <property type="evidence" value="ECO:0007669"/>
    <property type="project" value="TreeGrafter"/>
</dbReference>
<dbReference type="WBParaSite" id="DME_0000039301-mRNA-1">
    <property type="protein sequence ID" value="DME_0000039301-mRNA-1"/>
    <property type="gene ID" value="DME_0000039301"/>
</dbReference>
<name>A0A158Q2L7_DRAME</name>
<dbReference type="GO" id="GO:0016788">
    <property type="term" value="F:hydrolase activity, acting on ester bonds"/>
    <property type="evidence" value="ECO:0007669"/>
    <property type="project" value="InterPro"/>
</dbReference>
<dbReference type="AlphaFoldDB" id="A0A158Q2L7"/>
<reference evidence="4" key="1">
    <citation type="submission" date="2016-04" db="UniProtKB">
        <authorList>
            <consortium name="WormBaseParasite"/>
        </authorList>
    </citation>
    <scope>IDENTIFICATION</scope>
</reference>
<dbReference type="InterPro" id="IPR037460">
    <property type="entry name" value="SEST-like"/>
</dbReference>
<keyword evidence="3" id="KW-1185">Reference proteome</keyword>
<protein>
    <submittedName>
        <fullName evidence="4">Lipase_GDSL domain-containing protein</fullName>
    </submittedName>
</protein>
<dbReference type="PANTHER" id="PTHR37981">
    <property type="entry name" value="LIPASE 2"/>
    <property type="match status" value="1"/>
</dbReference>
<dbReference type="Gene3D" id="3.40.50.1110">
    <property type="entry name" value="SGNH hydrolase"/>
    <property type="match status" value="1"/>
</dbReference>
<dbReference type="OrthoDB" id="21678at2759"/>
<evidence type="ECO:0000313" key="1">
    <source>
        <dbReference type="EMBL" id="VDN54780.1"/>
    </source>
</evidence>
<dbReference type="PANTHER" id="PTHR37981:SF1">
    <property type="entry name" value="SGNH HYDROLASE-TYPE ESTERASE DOMAIN-CONTAINING PROTEIN"/>
    <property type="match status" value="1"/>
</dbReference>
<proteinExistence type="predicted"/>
<gene>
    <name evidence="1" type="ORF">DME_LOCUS4753</name>
</gene>
<dbReference type="SUPFAM" id="SSF52266">
    <property type="entry name" value="SGNH hydrolase"/>
    <property type="match status" value="1"/>
</dbReference>
<dbReference type="Proteomes" id="UP000038040">
    <property type="component" value="Unplaced"/>
</dbReference>
<evidence type="ECO:0000313" key="2">
    <source>
        <dbReference type="Proteomes" id="UP000038040"/>
    </source>
</evidence>
<evidence type="ECO:0000313" key="4">
    <source>
        <dbReference type="WBParaSite" id="DME_0000039301-mRNA-1"/>
    </source>
</evidence>
<organism evidence="2 4">
    <name type="scientific">Dracunculus medinensis</name>
    <name type="common">Guinea worm</name>
    <dbReference type="NCBI Taxonomy" id="318479"/>
    <lineage>
        <taxon>Eukaryota</taxon>
        <taxon>Metazoa</taxon>
        <taxon>Ecdysozoa</taxon>
        <taxon>Nematoda</taxon>
        <taxon>Chromadorea</taxon>
        <taxon>Rhabditida</taxon>
        <taxon>Spirurina</taxon>
        <taxon>Dracunculoidea</taxon>
        <taxon>Dracunculidae</taxon>
        <taxon>Dracunculus</taxon>
    </lineage>
</organism>
<reference evidence="1 3" key="2">
    <citation type="submission" date="2018-11" db="EMBL/GenBank/DDBJ databases">
        <authorList>
            <consortium name="Pathogen Informatics"/>
        </authorList>
    </citation>
    <scope>NUCLEOTIDE SEQUENCE [LARGE SCALE GENOMIC DNA]</scope>
</reference>
<dbReference type="Proteomes" id="UP000274756">
    <property type="component" value="Unassembled WGS sequence"/>
</dbReference>
<dbReference type="EMBL" id="UYYG01001150">
    <property type="protein sequence ID" value="VDN54780.1"/>
    <property type="molecule type" value="Genomic_DNA"/>
</dbReference>